<protein>
    <submittedName>
        <fullName evidence="4">Rho GTPase</fullName>
    </submittedName>
</protein>
<gene>
    <name evidence="4" type="ORF">M9Y10_037391</name>
</gene>
<dbReference type="PROSITE" id="PS51421">
    <property type="entry name" value="RAS"/>
    <property type="match status" value="1"/>
</dbReference>
<evidence type="ECO:0000256" key="2">
    <source>
        <dbReference type="ARBA" id="ARBA00022741"/>
    </source>
</evidence>
<dbReference type="SMART" id="SM00174">
    <property type="entry name" value="RHO"/>
    <property type="match status" value="1"/>
</dbReference>
<dbReference type="PRINTS" id="PR00449">
    <property type="entry name" value="RASTRNSFRMNG"/>
</dbReference>
<dbReference type="Proteomes" id="UP001470230">
    <property type="component" value="Unassembled WGS sequence"/>
</dbReference>
<dbReference type="PROSITE" id="PS51419">
    <property type="entry name" value="RAB"/>
    <property type="match status" value="1"/>
</dbReference>
<dbReference type="CDD" id="cd00154">
    <property type="entry name" value="Rab"/>
    <property type="match status" value="1"/>
</dbReference>
<evidence type="ECO:0000313" key="4">
    <source>
        <dbReference type="EMBL" id="KAK8836866.1"/>
    </source>
</evidence>
<dbReference type="InterPro" id="IPR001806">
    <property type="entry name" value="Small_GTPase"/>
</dbReference>
<dbReference type="SMART" id="SM00173">
    <property type="entry name" value="RAS"/>
    <property type="match status" value="1"/>
</dbReference>
<accession>A0ABR2GT99</accession>
<evidence type="ECO:0000256" key="3">
    <source>
        <dbReference type="ARBA" id="ARBA00023134"/>
    </source>
</evidence>
<dbReference type="PANTHER" id="PTHR47981">
    <property type="entry name" value="RAB FAMILY"/>
    <property type="match status" value="1"/>
</dbReference>
<dbReference type="Pfam" id="PF00071">
    <property type="entry name" value="Ras"/>
    <property type="match status" value="1"/>
</dbReference>
<keyword evidence="3" id="KW-0342">GTP-binding</keyword>
<keyword evidence="5" id="KW-1185">Reference proteome</keyword>
<sequence>MDRKRTFKIIVIGNTNTGKTSIIHQYTRHSFPEAHFTTPLPIEHTQSVNGCILDIWDTAGAEEWQSMNSSVYHGSNAVIFLCSYDEQKSLDDLQTTWRPKILQYLSDGNNVKFFLAVNKSDIPEDDKKIEENQIQQMKNDINAIESFSVSAKDNINVNELFQAVAEALLQDCTDQDLNRPVPNTEQQQQPDKCC</sequence>
<evidence type="ECO:0000256" key="1">
    <source>
        <dbReference type="ARBA" id="ARBA00006270"/>
    </source>
</evidence>
<dbReference type="InterPro" id="IPR005225">
    <property type="entry name" value="Small_GTP-bd"/>
</dbReference>
<dbReference type="SMART" id="SM00175">
    <property type="entry name" value="RAB"/>
    <property type="match status" value="1"/>
</dbReference>
<comment type="caution">
    <text evidence="4">The sequence shown here is derived from an EMBL/GenBank/DDBJ whole genome shotgun (WGS) entry which is preliminary data.</text>
</comment>
<dbReference type="InterPro" id="IPR027417">
    <property type="entry name" value="P-loop_NTPase"/>
</dbReference>
<comment type="similarity">
    <text evidence="1">Belongs to the small GTPase superfamily. Rab family.</text>
</comment>
<evidence type="ECO:0000313" key="5">
    <source>
        <dbReference type="Proteomes" id="UP001470230"/>
    </source>
</evidence>
<name>A0ABR2GT99_9EUKA</name>
<dbReference type="EMBL" id="JAPFFF010000063">
    <property type="protein sequence ID" value="KAK8836866.1"/>
    <property type="molecule type" value="Genomic_DNA"/>
</dbReference>
<reference evidence="4 5" key="1">
    <citation type="submission" date="2024-04" db="EMBL/GenBank/DDBJ databases">
        <title>Tritrichomonas musculus Genome.</title>
        <authorList>
            <person name="Alves-Ferreira E."/>
            <person name="Grigg M."/>
            <person name="Lorenzi H."/>
            <person name="Galac M."/>
        </authorList>
    </citation>
    <scope>NUCLEOTIDE SEQUENCE [LARGE SCALE GENOMIC DNA]</scope>
    <source>
        <strain evidence="4 5">EAF2021</strain>
    </source>
</reference>
<keyword evidence="2" id="KW-0547">Nucleotide-binding</keyword>
<dbReference type="PANTHER" id="PTHR47981:SF20">
    <property type="entry name" value="RAS-RELATED PROTEIN RAB-7A"/>
    <property type="match status" value="1"/>
</dbReference>
<dbReference type="SUPFAM" id="SSF52540">
    <property type="entry name" value="P-loop containing nucleoside triphosphate hydrolases"/>
    <property type="match status" value="1"/>
</dbReference>
<proteinExistence type="inferred from homology"/>
<dbReference type="NCBIfam" id="TIGR00231">
    <property type="entry name" value="small_GTP"/>
    <property type="match status" value="1"/>
</dbReference>
<organism evidence="4 5">
    <name type="scientific">Tritrichomonas musculus</name>
    <dbReference type="NCBI Taxonomy" id="1915356"/>
    <lineage>
        <taxon>Eukaryota</taxon>
        <taxon>Metamonada</taxon>
        <taxon>Parabasalia</taxon>
        <taxon>Tritrichomonadida</taxon>
        <taxon>Tritrichomonadidae</taxon>
        <taxon>Tritrichomonas</taxon>
    </lineage>
</organism>
<dbReference type="Gene3D" id="3.40.50.300">
    <property type="entry name" value="P-loop containing nucleotide triphosphate hydrolases"/>
    <property type="match status" value="1"/>
</dbReference>